<dbReference type="InterPro" id="IPR002219">
    <property type="entry name" value="PKC_DAG/PE"/>
</dbReference>
<dbReference type="SMART" id="SM00868">
    <property type="entry name" value="zf-AD"/>
    <property type="match status" value="1"/>
</dbReference>
<dbReference type="PROSITE" id="PS51915">
    <property type="entry name" value="ZAD"/>
    <property type="match status" value="1"/>
</dbReference>
<feature type="domain" description="C2H2-type" evidence="15">
    <location>
        <begin position="623"/>
        <end position="650"/>
    </location>
</feature>
<evidence type="ECO:0000259" key="15">
    <source>
        <dbReference type="PROSITE" id="PS50157"/>
    </source>
</evidence>
<feature type="domain" description="C2H2-type" evidence="15">
    <location>
        <begin position="369"/>
        <end position="396"/>
    </location>
</feature>
<feature type="domain" description="C2H2-type" evidence="15">
    <location>
        <begin position="651"/>
        <end position="678"/>
    </location>
</feature>
<feature type="domain" description="C2H2-type" evidence="15">
    <location>
        <begin position="679"/>
        <end position="706"/>
    </location>
</feature>
<feature type="domain" description="C2H2-type" evidence="15">
    <location>
        <begin position="339"/>
        <end position="366"/>
    </location>
</feature>
<evidence type="ECO:0000256" key="3">
    <source>
        <dbReference type="ARBA" id="ARBA00022723"/>
    </source>
</evidence>
<feature type="domain" description="ZAD" evidence="16">
    <location>
        <begin position="3"/>
        <end position="86"/>
    </location>
</feature>
<dbReference type="EMBL" id="OUUW01000008">
    <property type="protein sequence ID" value="SPP84054.1"/>
    <property type="molecule type" value="Genomic_DNA"/>
</dbReference>
<feature type="binding site" evidence="12">
    <location>
        <position position="59"/>
    </location>
    <ligand>
        <name>Zn(2+)</name>
        <dbReference type="ChEBI" id="CHEBI:29105"/>
    </ligand>
</feature>
<reference evidence="18" key="1">
    <citation type="submission" date="2018-01" db="EMBL/GenBank/DDBJ databases">
        <authorList>
            <person name="Alioto T."/>
            <person name="Alioto T."/>
        </authorList>
    </citation>
    <scope>NUCLEOTIDE SEQUENCE [LARGE SCALE GENOMIC DNA]</scope>
</reference>
<protein>
    <submittedName>
        <fullName evidence="17">Blast:Zinc finger protein 845</fullName>
    </submittedName>
</protein>
<dbReference type="GO" id="GO:0001228">
    <property type="term" value="F:DNA-binding transcription activator activity, RNA polymerase II-specific"/>
    <property type="evidence" value="ECO:0007669"/>
    <property type="project" value="TreeGrafter"/>
</dbReference>
<feature type="region of interest" description="Disordered" evidence="13">
    <location>
        <begin position="412"/>
        <end position="498"/>
    </location>
</feature>
<evidence type="ECO:0000256" key="5">
    <source>
        <dbReference type="ARBA" id="ARBA00022771"/>
    </source>
</evidence>
<keyword evidence="4" id="KW-0677">Repeat</keyword>
<dbReference type="SUPFAM" id="SSF57667">
    <property type="entry name" value="beta-beta-alpha zinc fingers"/>
    <property type="match status" value="7"/>
</dbReference>
<keyword evidence="3 12" id="KW-0479">Metal-binding</keyword>
<evidence type="ECO:0000256" key="6">
    <source>
        <dbReference type="ARBA" id="ARBA00022833"/>
    </source>
</evidence>
<dbReference type="PANTHER" id="PTHR24393:SF34">
    <property type="entry name" value="PR_SET DOMAIN 13"/>
    <property type="match status" value="1"/>
</dbReference>
<evidence type="ECO:0000256" key="11">
    <source>
        <dbReference type="PROSITE-ProRule" id="PRU00042"/>
    </source>
</evidence>
<feature type="domain" description="C2H2-type" evidence="15">
    <location>
        <begin position="707"/>
        <end position="734"/>
    </location>
</feature>
<dbReference type="PANTHER" id="PTHR24393">
    <property type="entry name" value="ZINC FINGER PROTEIN"/>
    <property type="match status" value="1"/>
</dbReference>
<keyword evidence="6 12" id="KW-0862">Zinc</keyword>
<feature type="region of interest" description="Disordered" evidence="13">
    <location>
        <begin position="841"/>
        <end position="891"/>
    </location>
</feature>
<dbReference type="STRING" id="7266.A0A3B0JPB0"/>
<keyword evidence="7" id="KW-0805">Transcription regulation</keyword>
<feature type="compositionally biased region" description="Basic and acidic residues" evidence="13">
    <location>
        <begin position="263"/>
        <end position="276"/>
    </location>
</feature>
<feature type="domain" description="C2H2-type" evidence="15">
    <location>
        <begin position="595"/>
        <end position="622"/>
    </location>
</feature>
<dbReference type="InterPro" id="IPR036236">
    <property type="entry name" value="Znf_C2H2_sf"/>
</dbReference>
<evidence type="ECO:0000256" key="10">
    <source>
        <dbReference type="ARBA" id="ARBA00023242"/>
    </source>
</evidence>
<keyword evidence="18" id="KW-1185">Reference proteome</keyword>
<dbReference type="PROSITE" id="PS50157">
    <property type="entry name" value="ZINC_FINGER_C2H2_2"/>
    <property type="match status" value="16"/>
</dbReference>
<evidence type="ECO:0000256" key="2">
    <source>
        <dbReference type="ARBA" id="ARBA00006991"/>
    </source>
</evidence>
<evidence type="ECO:0000259" key="16">
    <source>
        <dbReference type="PROSITE" id="PS51915"/>
    </source>
</evidence>
<feature type="domain" description="Phorbol-ester/DAG-type" evidence="14">
    <location>
        <begin position="752"/>
        <end position="812"/>
    </location>
</feature>
<feature type="domain" description="C2H2-type" evidence="15">
    <location>
        <begin position="735"/>
        <end position="758"/>
    </location>
</feature>
<feature type="binding site" evidence="12">
    <location>
        <position position="8"/>
    </location>
    <ligand>
        <name>Zn(2+)</name>
        <dbReference type="ChEBI" id="CHEBI:29105"/>
    </ligand>
</feature>
<dbReference type="Pfam" id="PF00096">
    <property type="entry name" value="zf-C2H2"/>
    <property type="match status" value="7"/>
</dbReference>
<dbReference type="OrthoDB" id="9677019at2759"/>
<sequence>MENMCRVCLDGSVTLVDIFAAIRNPKSGPEFGKNPADLLSQCSPTYSVVRGDDMPQFICLSCIDAAQNAYRFLLKLKQSKAKYRHLNLKKLKCVAPTKSSVENVSELSIDGHDIQIIKQIPELAQVPEANFQNLILEEDHIPNNLEPEKSQEPCFKESSPGLMDLLMSLSSDSEKGESDTEAPKLTTLIGCRWCGKKISRDQVQFHELCSCPKLPAFACNICGQGFRTEYHLNKHTHRHNIKQTSKSNGKPPEGTISSSPKNKQPEDHTNDRERSISPRKGRSTEEFLCLECHKTFDSKEKLTFHRDMMCHKCPHCSRFLTSDRSLKRHLKENCTVAVFDCRRCPRKFMLKDNLLAHQKSHHNDSDGTFNCMKCHAEFNDIVYLRIHDKEHYPDQGQVKHSQGVTGALQLKHSQGDTGADLHSNRKRHISDQGQENGQLKCSEEVTGATTRSAGKRRFSQEDAGVSSRRLRTPSLLKRMQSCDDTDTDTDTSSDTVSPSLAKEASFPCEDFFGKKFATNAILHNHNRLHARPYKCERCTKKFSRKSQLVEHSRCHTGERPFKHKRSYKCSDCGKTFEKQQSFFRHALVHTFERPYLCLICNSQFKREASLKRHARTHTGDRPFECPYCDKKFTRNECLQIHKRIHTGERPFGCTQCDKKYYQKTKLDEHILDHTGQRPYECLICQKVFKGKAALNRHALTHAAKRPYGCSDCDRKFTSNSNLKRHTLIHTEARRFKCPHCDNEFQVKRDLDKHLFVVHEISVYECKQCNTKYVRRSDLTRHHRLHNSENYLKCEDCGTHFQSRCDMINHTRCDKGPNTCLQCGIQFKQSCLLNQHVARTHSTHESLPEMKFSASTDLEKHKLKRAASDKSSFTKVNKPEKRLVENQDDESD</sequence>
<evidence type="ECO:0000256" key="7">
    <source>
        <dbReference type="ARBA" id="ARBA00023015"/>
    </source>
</evidence>
<dbReference type="GO" id="GO:0002009">
    <property type="term" value="P:morphogenesis of an epithelium"/>
    <property type="evidence" value="ECO:0007669"/>
    <property type="project" value="UniProtKB-ARBA"/>
</dbReference>
<proteinExistence type="inferred from homology"/>
<organism evidence="17 18">
    <name type="scientific">Drosophila guanche</name>
    <name type="common">Fruit fly</name>
    <dbReference type="NCBI Taxonomy" id="7266"/>
    <lineage>
        <taxon>Eukaryota</taxon>
        <taxon>Metazoa</taxon>
        <taxon>Ecdysozoa</taxon>
        <taxon>Arthropoda</taxon>
        <taxon>Hexapoda</taxon>
        <taxon>Insecta</taxon>
        <taxon>Pterygota</taxon>
        <taxon>Neoptera</taxon>
        <taxon>Endopterygota</taxon>
        <taxon>Diptera</taxon>
        <taxon>Brachycera</taxon>
        <taxon>Muscomorpha</taxon>
        <taxon>Ephydroidea</taxon>
        <taxon>Drosophilidae</taxon>
        <taxon>Drosophila</taxon>
        <taxon>Sophophora</taxon>
    </lineage>
</organism>
<dbReference type="InterPro" id="IPR012934">
    <property type="entry name" value="Znf_AD"/>
</dbReference>
<feature type="domain" description="C2H2-type" evidence="15">
    <location>
        <begin position="217"/>
        <end position="244"/>
    </location>
</feature>
<feature type="domain" description="C2H2-type" evidence="15">
    <location>
        <begin position="567"/>
        <end position="594"/>
    </location>
</feature>
<keyword evidence="8" id="KW-0238">DNA-binding</keyword>
<evidence type="ECO:0000313" key="17">
    <source>
        <dbReference type="EMBL" id="SPP84054.1"/>
    </source>
</evidence>
<evidence type="ECO:0000256" key="1">
    <source>
        <dbReference type="ARBA" id="ARBA00004123"/>
    </source>
</evidence>
<dbReference type="GO" id="GO:0048598">
    <property type="term" value="P:embryonic morphogenesis"/>
    <property type="evidence" value="ECO:0007669"/>
    <property type="project" value="UniProtKB-ARBA"/>
</dbReference>
<comment type="subcellular location">
    <subcellularLocation>
        <location evidence="1">Nucleus</location>
    </subcellularLocation>
</comment>
<feature type="domain" description="C2H2-type" evidence="15">
    <location>
        <begin position="817"/>
        <end position="845"/>
    </location>
</feature>
<evidence type="ECO:0000313" key="18">
    <source>
        <dbReference type="Proteomes" id="UP000268350"/>
    </source>
</evidence>
<feature type="domain" description="C2H2-type" evidence="15">
    <location>
        <begin position="287"/>
        <end position="311"/>
    </location>
</feature>
<dbReference type="PROSITE" id="PS50081">
    <property type="entry name" value="ZF_DAG_PE_2"/>
    <property type="match status" value="1"/>
</dbReference>
<dbReference type="PROSITE" id="PS00028">
    <property type="entry name" value="ZINC_FINGER_C2H2_1"/>
    <property type="match status" value="14"/>
</dbReference>
<comment type="similarity">
    <text evidence="2">Belongs to the krueppel C2H2-type zinc-finger protein family.</text>
</comment>
<dbReference type="FunFam" id="3.30.160.60:FF:002343">
    <property type="entry name" value="Zinc finger protein 33A"/>
    <property type="match status" value="2"/>
</dbReference>
<dbReference type="Pfam" id="PF07776">
    <property type="entry name" value="zf-AD"/>
    <property type="match status" value="1"/>
</dbReference>
<feature type="binding site" evidence="12">
    <location>
        <position position="5"/>
    </location>
    <ligand>
        <name>Zn(2+)</name>
        <dbReference type="ChEBI" id="CHEBI:29105"/>
    </ligand>
</feature>
<dbReference type="GO" id="GO:0005634">
    <property type="term" value="C:nucleus"/>
    <property type="evidence" value="ECO:0007669"/>
    <property type="project" value="UniProtKB-SubCell"/>
</dbReference>
<dbReference type="Proteomes" id="UP000268350">
    <property type="component" value="Unassembled WGS sequence"/>
</dbReference>
<dbReference type="FunFam" id="3.30.160.60:FF:000624">
    <property type="entry name" value="zinc finger protein 697"/>
    <property type="match status" value="1"/>
</dbReference>
<evidence type="ECO:0000256" key="9">
    <source>
        <dbReference type="ARBA" id="ARBA00023163"/>
    </source>
</evidence>
<dbReference type="OMA" id="NCERAFR"/>
<dbReference type="InterPro" id="IPR013087">
    <property type="entry name" value="Znf_C2H2_type"/>
</dbReference>
<feature type="domain" description="C2H2-type" evidence="15">
    <location>
        <begin position="533"/>
        <end position="560"/>
    </location>
</feature>
<keyword evidence="9" id="KW-0804">Transcription</keyword>
<keyword evidence="10" id="KW-0539">Nucleus</keyword>
<dbReference type="GO" id="GO:0008270">
    <property type="term" value="F:zinc ion binding"/>
    <property type="evidence" value="ECO:0007669"/>
    <property type="project" value="UniProtKB-UniRule"/>
</dbReference>
<evidence type="ECO:0000259" key="14">
    <source>
        <dbReference type="PROSITE" id="PS50081"/>
    </source>
</evidence>
<evidence type="ECO:0000256" key="4">
    <source>
        <dbReference type="ARBA" id="ARBA00022737"/>
    </source>
</evidence>
<gene>
    <name evidence="17" type="ORF">DGUA_6G016562</name>
</gene>
<dbReference type="FunFam" id="3.30.160.60:FF:000094">
    <property type="entry name" value="Zinc finger protein 605"/>
    <property type="match status" value="1"/>
</dbReference>
<feature type="region of interest" description="Disordered" evidence="13">
    <location>
        <begin position="236"/>
        <end position="279"/>
    </location>
</feature>
<dbReference type="FunFam" id="3.30.160.60:FF:000325">
    <property type="entry name" value="ZFP90 zinc finger protein"/>
    <property type="match status" value="1"/>
</dbReference>
<dbReference type="FunFam" id="3.30.160.60:FF:000100">
    <property type="entry name" value="Zinc finger 45-like"/>
    <property type="match status" value="1"/>
</dbReference>
<dbReference type="SMART" id="SM00355">
    <property type="entry name" value="ZnF_C2H2"/>
    <property type="match status" value="16"/>
</dbReference>
<evidence type="ECO:0000256" key="13">
    <source>
        <dbReference type="SAM" id="MobiDB-lite"/>
    </source>
</evidence>
<dbReference type="GO" id="GO:0000978">
    <property type="term" value="F:RNA polymerase II cis-regulatory region sequence-specific DNA binding"/>
    <property type="evidence" value="ECO:0007669"/>
    <property type="project" value="TreeGrafter"/>
</dbReference>
<evidence type="ECO:0000256" key="8">
    <source>
        <dbReference type="ARBA" id="ARBA00023125"/>
    </source>
</evidence>
<dbReference type="AlphaFoldDB" id="A0A3B0JPB0"/>
<keyword evidence="5 11" id="KW-0863">Zinc-finger</keyword>
<feature type="binding site" evidence="12">
    <location>
        <position position="62"/>
    </location>
    <ligand>
        <name>Zn(2+)</name>
        <dbReference type="ChEBI" id="CHEBI:29105"/>
    </ligand>
</feature>
<dbReference type="SUPFAM" id="SSF57716">
    <property type="entry name" value="Glucocorticoid receptor-like (DNA-binding domain)"/>
    <property type="match status" value="1"/>
</dbReference>
<dbReference type="Gene3D" id="3.30.160.60">
    <property type="entry name" value="Classic Zinc Finger"/>
    <property type="match status" value="11"/>
</dbReference>
<feature type="domain" description="C2H2-type" evidence="15">
    <location>
        <begin position="791"/>
        <end position="818"/>
    </location>
</feature>
<evidence type="ECO:0000256" key="12">
    <source>
        <dbReference type="PROSITE-ProRule" id="PRU01263"/>
    </source>
</evidence>
<feature type="domain" description="C2H2-type" evidence="15">
    <location>
        <begin position="763"/>
        <end position="790"/>
    </location>
</feature>
<name>A0A3B0JPB0_DROGU</name>
<feature type="domain" description="C2H2-type" evidence="15">
    <location>
        <begin position="506"/>
        <end position="534"/>
    </location>
</feature>
<accession>A0A3B0JPB0</accession>